<feature type="transmembrane region" description="Helical" evidence="8">
    <location>
        <begin position="214"/>
        <end position="231"/>
    </location>
</feature>
<feature type="transmembrane region" description="Helical" evidence="8">
    <location>
        <begin position="290"/>
        <end position="314"/>
    </location>
</feature>
<evidence type="ECO:0000259" key="9">
    <source>
        <dbReference type="Pfam" id="PF04039"/>
    </source>
</evidence>
<feature type="compositionally biased region" description="Basic and acidic residues" evidence="7">
    <location>
        <begin position="163"/>
        <end position="175"/>
    </location>
</feature>
<evidence type="ECO:0000256" key="5">
    <source>
        <dbReference type="ARBA" id="ARBA00022989"/>
    </source>
</evidence>
<feature type="transmembrane region" description="Helical" evidence="8">
    <location>
        <begin position="85"/>
        <end position="103"/>
    </location>
</feature>
<dbReference type="Proteomes" id="UP000677913">
    <property type="component" value="Unassembled WGS sequence"/>
</dbReference>
<evidence type="ECO:0000256" key="2">
    <source>
        <dbReference type="ARBA" id="ARBA00009425"/>
    </source>
</evidence>
<comment type="caution">
    <text evidence="10">The sequence shown here is derived from an EMBL/GenBank/DDBJ whole genome shotgun (WGS) entry which is preliminary data.</text>
</comment>
<evidence type="ECO:0000256" key="8">
    <source>
        <dbReference type="SAM" id="Phobius"/>
    </source>
</evidence>
<comment type="subcellular location">
    <subcellularLocation>
        <location evidence="1">Cell membrane</location>
        <topology evidence="1">Multi-pass membrane protein</topology>
    </subcellularLocation>
</comment>
<sequence>MTATDERGQPIRGEAVEAEPKHRIVVGLLLTAGTAVALGAALLDIPRANAHLSEVARYALQVSLPSWNLTEPVNEVVYGTRGFDTFGETFLLLAAVVSVVLLSRPREPRTGYFGEDVAGKREQSEVDPSEKPGADEREARSAESGEMDEDSPAAGRSGTQRPKTPDNERVGGRGPERAEAMAVVVRGGVRAATPVLAVAGCYLVAWGYSPGGGFPGGAVVLGVVLLVYSAFGRGRIARVIKPSVVETAEMAGAALIILTEALGLALKGSFTANWLPLTPPGTIRSGGVVQLFSAGELVEVGTGLIIAVFALLAMSHDWARDTSSGEEGDEGDEGGGREGGAKQ</sequence>
<feature type="region of interest" description="Disordered" evidence="7">
    <location>
        <begin position="321"/>
        <end position="343"/>
    </location>
</feature>
<evidence type="ECO:0000256" key="7">
    <source>
        <dbReference type="SAM" id="MobiDB-lite"/>
    </source>
</evidence>
<feature type="compositionally biased region" description="Basic and acidic residues" evidence="7">
    <location>
        <begin position="334"/>
        <end position="343"/>
    </location>
</feature>
<feature type="compositionally biased region" description="Acidic residues" evidence="7">
    <location>
        <begin position="324"/>
        <end position="333"/>
    </location>
</feature>
<dbReference type="EMBL" id="JAGSXH010000001">
    <property type="protein sequence ID" value="MBS2961421.1"/>
    <property type="molecule type" value="Genomic_DNA"/>
</dbReference>
<dbReference type="GO" id="GO:0005886">
    <property type="term" value="C:plasma membrane"/>
    <property type="evidence" value="ECO:0007669"/>
    <property type="project" value="UniProtKB-SubCell"/>
</dbReference>
<evidence type="ECO:0000256" key="6">
    <source>
        <dbReference type="ARBA" id="ARBA00023136"/>
    </source>
</evidence>
<gene>
    <name evidence="10" type="ORF">KGA66_00085</name>
</gene>
<dbReference type="RefSeq" id="WP_211463104.1">
    <property type="nucleotide sequence ID" value="NZ_JAGSXH010000001.1"/>
</dbReference>
<organism evidence="10 11">
    <name type="scientific">Actinocrinis puniceicyclus</name>
    <dbReference type="NCBI Taxonomy" id="977794"/>
    <lineage>
        <taxon>Bacteria</taxon>
        <taxon>Bacillati</taxon>
        <taxon>Actinomycetota</taxon>
        <taxon>Actinomycetes</taxon>
        <taxon>Catenulisporales</taxon>
        <taxon>Actinospicaceae</taxon>
        <taxon>Actinocrinis</taxon>
    </lineage>
</organism>
<protein>
    <submittedName>
        <fullName evidence="10">Sodium:proton antiporter</fullName>
    </submittedName>
</protein>
<evidence type="ECO:0000313" key="10">
    <source>
        <dbReference type="EMBL" id="MBS2961421.1"/>
    </source>
</evidence>
<feature type="transmembrane region" description="Helical" evidence="8">
    <location>
        <begin position="24"/>
        <end position="43"/>
    </location>
</feature>
<dbReference type="InterPro" id="IPR050622">
    <property type="entry name" value="CPA3_antiporter_subunitB"/>
</dbReference>
<dbReference type="AlphaFoldDB" id="A0A8J7WFX0"/>
<evidence type="ECO:0000313" key="11">
    <source>
        <dbReference type="Proteomes" id="UP000677913"/>
    </source>
</evidence>
<feature type="transmembrane region" description="Helical" evidence="8">
    <location>
        <begin position="187"/>
        <end position="208"/>
    </location>
</feature>
<evidence type="ECO:0000256" key="4">
    <source>
        <dbReference type="ARBA" id="ARBA00022692"/>
    </source>
</evidence>
<dbReference type="PANTHER" id="PTHR33932">
    <property type="entry name" value="NA(+)/H(+) ANTIPORTER SUBUNIT B"/>
    <property type="match status" value="1"/>
</dbReference>
<dbReference type="Pfam" id="PF04039">
    <property type="entry name" value="MnhB"/>
    <property type="match status" value="1"/>
</dbReference>
<accession>A0A8J7WFX0</accession>
<feature type="transmembrane region" description="Helical" evidence="8">
    <location>
        <begin position="251"/>
        <end position="270"/>
    </location>
</feature>
<proteinExistence type="inferred from homology"/>
<comment type="similarity">
    <text evidence="2">Belongs to the CPA3 antiporters (TC 2.A.63) subunit B family.</text>
</comment>
<keyword evidence="3" id="KW-1003">Cell membrane</keyword>
<dbReference type="PANTHER" id="PTHR33932:SF4">
    <property type="entry name" value="NA(+)_H(+) ANTIPORTER SUBUNIT B"/>
    <property type="match status" value="1"/>
</dbReference>
<feature type="region of interest" description="Disordered" evidence="7">
    <location>
        <begin position="111"/>
        <end position="175"/>
    </location>
</feature>
<keyword evidence="4 8" id="KW-0812">Transmembrane</keyword>
<keyword evidence="5 8" id="KW-1133">Transmembrane helix</keyword>
<keyword evidence="6 8" id="KW-0472">Membrane</keyword>
<keyword evidence="11" id="KW-1185">Reference proteome</keyword>
<reference evidence="10" key="1">
    <citation type="submission" date="2021-04" db="EMBL/GenBank/DDBJ databases">
        <title>Genome based classification of Actinospica acidithermotolerans sp. nov., an actinobacterium isolated from an Indonesian hot spring.</title>
        <authorList>
            <person name="Kusuma A.B."/>
            <person name="Putra K.E."/>
            <person name="Nafisah S."/>
            <person name="Loh J."/>
            <person name="Nouioui I."/>
            <person name="Goodfellow M."/>
        </authorList>
    </citation>
    <scope>NUCLEOTIDE SEQUENCE</scope>
    <source>
        <strain evidence="10">DSM 45618</strain>
    </source>
</reference>
<name>A0A8J7WFX0_9ACTN</name>
<feature type="domain" description="Na+/H+ antiporter MnhB subunit-related protein" evidence="9">
    <location>
        <begin position="186"/>
        <end position="305"/>
    </location>
</feature>
<dbReference type="InterPro" id="IPR007182">
    <property type="entry name" value="MnhB"/>
</dbReference>
<evidence type="ECO:0000256" key="1">
    <source>
        <dbReference type="ARBA" id="ARBA00004651"/>
    </source>
</evidence>
<evidence type="ECO:0000256" key="3">
    <source>
        <dbReference type="ARBA" id="ARBA00022475"/>
    </source>
</evidence>
<feature type="compositionally biased region" description="Basic and acidic residues" evidence="7">
    <location>
        <begin position="117"/>
        <end position="143"/>
    </location>
</feature>